<dbReference type="PROSITE" id="PS51766">
    <property type="entry name" value="DOCKERIN"/>
    <property type="match status" value="1"/>
</dbReference>
<dbReference type="Gene3D" id="1.10.1330.10">
    <property type="entry name" value="Dockerin domain"/>
    <property type="match status" value="1"/>
</dbReference>
<evidence type="ECO:0000313" key="2">
    <source>
        <dbReference type="EMBL" id="KKL48464.1"/>
    </source>
</evidence>
<feature type="non-terminal residue" evidence="2">
    <location>
        <position position="1"/>
    </location>
</feature>
<proteinExistence type="predicted"/>
<reference evidence="2" key="1">
    <citation type="journal article" date="2015" name="Nature">
        <title>Complex archaea that bridge the gap between prokaryotes and eukaryotes.</title>
        <authorList>
            <person name="Spang A."/>
            <person name="Saw J.H."/>
            <person name="Jorgensen S.L."/>
            <person name="Zaremba-Niedzwiedzka K."/>
            <person name="Martijn J."/>
            <person name="Lind A.E."/>
            <person name="van Eijk R."/>
            <person name="Schleper C."/>
            <person name="Guy L."/>
            <person name="Ettema T.J."/>
        </authorList>
    </citation>
    <scope>NUCLEOTIDE SEQUENCE</scope>
</reference>
<dbReference type="InterPro" id="IPR016134">
    <property type="entry name" value="Dockerin_dom"/>
</dbReference>
<dbReference type="GO" id="GO:0004553">
    <property type="term" value="F:hydrolase activity, hydrolyzing O-glycosyl compounds"/>
    <property type="evidence" value="ECO:0007669"/>
    <property type="project" value="InterPro"/>
</dbReference>
<organism evidence="2">
    <name type="scientific">marine sediment metagenome</name>
    <dbReference type="NCBI Taxonomy" id="412755"/>
    <lineage>
        <taxon>unclassified sequences</taxon>
        <taxon>metagenomes</taxon>
        <taxon>ecological metagenomes</taxon>
    </lineage>
</organism>
<dbReference type="GO" id="GO:0000272">
    <property type="term" value="P:polysaccharide catabolic process"/>
    <property type="evidence" value="ECO:0007669"/>
    <property type="project" value="InterPro"/>
</dbReference>
<comment type="caution">
    <text evidence="2">The sequence shown here is derived from an EMBL/GenBank/DDBJ whole genome shotgun (WGS) entry which is preliminary data.</text>
</comment>
<dbReference type="Pfam" id="PF00404">
    <property type="entry name" value="Dockerin_1"/>
    <property type="match status" value="1"/>
</dbReference>
<gene>
    <name evidence="2" type="ORF">LCGC14_2325280</name>
</gene>
<dbReference type="SUPFAM" id="SSF63446">
    <property type="entry name" value="Type I dockerin domain"/>
    <property type="match status" value="1"/>
</dbReference>
<protein>
    <recommendedName>
        <fullName evidence="1">Dockerin domain-containing protein</fullName>
    </recommendedName>
</protein>
<sequence>GDVNGDGAATIADALLIAQCVAGLTGPCPGAGDVNGDGQVTIADALLIAQFVAGLIPGL</sequence>
<feature type="domain" description="Dockerin" evidence="1">
    <location>
        <begin position="1"/>
        <end position="59"/>
    </location>
</feature>
<name>A0A0F9CH74_9ZZZZ</name>
<accession>A0A0F9CH74</accession>
<dbReference type="CDD" id="cd14256">
    <property type="entry name" value="Dockerin_I"/>
    <property type="match status" value="1"/>
</dbReference>
<evidence type="ECO:0000259" key="1">
    <source>
        <dbReference type="PROSITE" id="PS51766"/>
    </source>
</evidence>
<dbReference type="EMBL" id="LAZR01033313">
    <property type="protein sequence ID" value="KKL48464.1"/>
    <property type="molecule type" value="Genomic_DNA"/>
</dbReference>
<dbReference type="InterPro" id="IPR002105">
    <property type="entry name" value="Dockerin_1_rpt"/>
</dbReference>
<dbReference type="InterPro" id="IPR036439">
    <property type="entry name" value="Dockerin_dom_sf"/>
</dbReference>
<dbReference type="AlphaFoldDB" id="A0A0F9CH74"/>